<keyword evidence="3" id="KW-1185">Reference proteome</keyword>
<dbReference type="EMBL" id="WPNZ01000013">
    <property type="protein sequence ID" value="MVO87814.1"/>
    <property type="molecule type" value="Genomic_DNA"/>
</dbReference>
<dbReference type="GO" id="GO:0001716">
    <property type="term" value="F:L-amino-acid oxidase activity"/>
    <property type="evidence" value="ECO:0007669"/>
    <property type="project" value="TreeGrafter"/>
</dbReference>
<dbReference type="SUPFAM" id="SSF51905">
    <property type="entry name" value="FAD/NAD(P)-binding domain"/>
    <property type="match status" value="1"/>
</dbReference>
<name>A0A6L6X1V6_9ACTN</name>
<dbReference type="RefSeq" id="WP_157167343.1">
    <property type="nucleotide sequence ID" value="NZ_WPNZ01000013.1"/>
</dbReference>
<dbReference type="AlphaFoldDB" id="A0A6L6X1V6"/>
<evidence type="ECO:0000313" key="3">
    <source>
        <dbReference type="Proteomes" id="UP000483802"/>
    </source>
</evidence>
<protein>
    <submittedName>
        <fullName evidence="2">NAD(P)-binding protein</fullName>
    </submittedName>
</protein>
<dbReference type="InterPro" id="IPR036188">
    <property type="entry name" value="FAD/NAD-bd_sf"/>
</dbReference>
<dbReference type="GO" id="GO:0009063">
    <property type="term" value="P:amino acid catabolic process"/>
    <property type="evidence" value="ECO:0007669"/>
    <property type="project" value="TreeGrafter"/>
</dbReference>
<dbReference type="PANTHER" id="PTHR10742">
    <property type="entry name" value="FLAVIN MONOAMINE OXIDASE"/>
    <property type="match status" value="1"/>
</dbReference>
<accession>A0A6L6X1V6</accession>
<sequence>MPDAVPEPALPYSLRAAYSKWARAIGPSPPARGTTPLRPGGRIGIIGAGMAGLYAALLLRGQGHEVTILEASPGRVGGRIMTHRFSSRPEQYFEAGAMRLPLMLEHQPVFDLIDFLNTRDGSIELLDYVLCHPQGNRVLVNGARDRHGRVMTVEYAEAHPEELGFGLPLPVRTARQILDRVISYYVELLKRDFAEGFRALIQYDDWSFYSYLTTVCGWSPREIDYVEVMTSQTNQFQASFPEIVMENVDFAERRWKTVKDGMDRLPAACARVIGHDRFLMGAHVHALQQHPSGVTVHYTDGGAGRHAHFDKIIVAVPPAVVRMWHRPRWSPDKERAIRAMNYQPLYKVGLRFAERFWERGDRPAHGGQSITDLPSRWVVYPSNGISTTGPGVLLQYAWMTDAYTWLPQDRDTRVARALYDLQLLHPEVDVHSLFIEAHDVTWSTQWAAGDAKFLPGQFRELFTAGQSAESDIHFAGEHLSVHHTWILGALDSARVACRQITGRHLPYLSAADGVPG</sequence>
<gene>
    <name evidence="2" type="ORF">GPA10_24400</name>
</gene>
<evidence type="ECO:0000313" key="2">
    <source>
        <dbReference type="EMBL" id="MVO87814.1"/>
    </source>
</evidence>
<dbReference type="PANTHER" id="PTHR10742:SF342">
    <property type="entry name" value="AMINE OXIDASE"/>
    <property type="match status" value="1"/>
</dbReference>
<dbReference type="Gene3D" id="1.10.405.10">
    <property type="entry name" value="Guanine Nucleotide Dissociation Inhibitor, domain 1"/>
    <property type="match status" value="1"/>
</dbReference>
<dbReference type="SUPFAM" id="SSF54373">
    <property type="entry name" value="FAD-linked reductases, C-terminal domain"/>
    <property type="match status" value="1"/>
</dbReference>
<dbReference type="InterPro" id="IPR050281">
    <property type="entry name" value="Flavin_monoamine_oxidase"/>
</dbReference>
<feature type="domain" description="Amine oxidase" evidence="1">
    <location>
        <begin position="50"/>
        <end position="500"/>
    </location>
</feature>
<dbReference type="Pfam" id="PF01593">
    <property type="entry name" value="Amino_oxidase"/>
    <property type="match status" value="1"/>
</dbReference>
<dbReference type="Proteomes" id="UP000483802">
    <property type="component" value="Unassembled WGS sequence"/>
</dbReference>
<proteinExistence type="predicted"/>
<evidence type="ECO:0000259" key="1">
    <source>
        <dbReference type="Pfam" id="PF01593"/>
    </source>
</evidence>
<organism evidence="2 3">
    <name type="scientific">Streptomyces typhae</name>
    <dbReference type="NCBI Taxonomy" id="2681492"/>
    <lineage>
        <taxon>Bacteria</taxon>
        <taxon>Bacillati</taxon>
        <taxon>Actinomycetota</taxon>
        <taxon>Actinomycetes</taxon>
        <taxon>Kitasatosporales</taxon>
        <taxon>Streptomycetaceae</taxon>
        <taxon>Streptomyces</taxon>
    </lineage>
</organism>
<dbReference type="Gene3D" id="3.90.660.10">
    <property type="match status" value="1"/>
</dbReference>
<comment type="caution">
    <text evidence="2">The sequence shown here is derived from an EMBL/GenBank/DDBJ whole genome shotgun (WGS) entry which is preliminary data.</text>
</comment>
<dbReference type="Gene3D" id="3.50.50.60">
    <property type="entry name" value="FAD/NAD(P)-binding domain"/>
    <property type="match status" value="1"/>
</dbReference>
<dbReference type="InterPro" id="IPR002937">
    <property type="entry name" value="Amino_oxidase"/>
</dbReference>
<reference evidence="2 3" key="1">
    <citation type="submission" date="2019-11" db="EMBL/GenBank/DDBJ databases">
        <title>Streptomyces typhae sp. nov., a novel endophytic actinomycete isolated from the root of cattail pollen (Typha angustifolia L.).</title>
        <authorList>
            <person name="Peng C."/>
        </authorList>
    </citation>
    <scope>NUCLEOTIDE SEQUENCE [LARGE SCALE GENOMIC DNA]</scope>
    <source>
        <strain evidence="3">p1417</strain>
    </source>
</reference>